<comment type="caution">
    <text evidence="2">The sequence shown here is derived from an EMBL/GenBank/DDBJ whole genome shotgun (WGS) entry which is preliminary data.</text>
</comment>
<dbReference type="EMBL" id="QGLE01000012">
    <property type="protein sequence ID" value="PWR19286.1"/>
    <property type="molecule type" value="Genomic_DNA"/>
</dbReference>
<dbReference type="GO" id="GO:0016812">
    <property type="term" value="F:hydrolase activity, acting on carbon-nitrogen (but not peptide) bonds, in cyclic amides"/>
    <property type="evidence" value="ECO:0007669"/>
    <property type="project" value="TreeGrafter"/>
</dbReference>
<dbReference type="PANTHER" id="PTHR11647">
    <property type="entry name" value="HYDRANTOINASE/DIHYDROPYRIMIDINASE FAMILY MEMBER"/>
    <property type="match status" value="1"/>
</dbReference>
<dbReference type="Gene3D" id="3.20.20.140">
    <property type="entry name" value="Metal-dependent hydrolases"/>
    <property type="match status" value="1"/>
</dbReference>
<name>A0A317DZI1_9PROT</name>
<dbReference type="SUPFAM" id="SSF51338">
    <property type="entry name" value="Composite domain of metallo-dependent hydrolases"/>
    <property type="match status" value="1"/>
</dbReference>
<feature type="domain" description="Amidohydrolase 3" evidence="1">
    <location>
        <begin position="44"/>
        <end position="566"/>
    </location>
</feature>
<dbReference type="OrthoDB" id="9766983at2"/>
<dbReference type="InterPro" id="IPR011059">
    <property type="entry name" value="Metal-dep_hydrolase_composite"/>
</dbReference>
<dbReference type="RefSeq" id="WP_109907485.1">
    <property type="nucleotide sequence ID" value="NZ_QGLE01000012.1"/>
</dbReference>
<gene>
    <name evidence="2" type="ORF">DKG74_17560</name>
</gene>
<dbReference type="GO" id="GO:0005829">
    <property type="term" value="C:cytosol"/>
    <property type="evidence" value="ECO:0007669"/>
    <property type="project" value="TreeGrafter"/>
</dbReference>
<dbReference type="CDD" id="cd01297">
    <property type="entry name" value="D-aminoacylase"/>
    <property type="match status" value="1"/>
</dbReference>
<dbReference type="InterPro" id="IPR032466">
    <property type="entry name" value="Metal_Hydrolase"/>
</dbReference>
<dbReference type="InterPro" id="IPR013108">
    <property type="entry name" value="Amidohydro_3"/>
</dbReference>
<proteinExistence type="predicted"/>
<keyword evidence="3" id="KW-1185">Reference proteome</keyword>
<dbReference type="PANTHER" id="PTHR11647:SF1">
    <property type="entry name" value="COLLAPSIN RESPONSE MEDIATOR PROTEIN"/>
    <property type="match status" value="1"/>
</dbReference>
<organism evidence="2 3">
    <name type="scientific">Zavarzinia aquatilis</name>
    <dbReference type="NCBI Taxonomy" id="2211142"/>
    <lineage>
        <taxon>Bacteria</taxon>
        <taxon>Pseudomonadati</taxon>
        <taxon>Pseudomonadota</taxon>
        <taxon>Alphaproteobacteria</taxon>
        <taxon>Rhodospirillales</taxon>
        <taxon>Zavarziniaceae</taxon>
        <taxon>Zavarzinia</taxon>
    </lineage>
</organism>
<evidence type="ECO:0000313" key="2">
    <source>
        <dbReference type="EMBL" id="PWR19286.1"/>
    </source>
</evidence>
<evidence type="ECO:0000313" key="3">
    <source>
        <dbReference type="Proteomes" id="UP000245461"/>
    </source>
</evidence>
<reference evidence="2 3" key="1">
    <citation type="submission" date="2018-05" db="EMBL/GenBank/DDBJ databases">
        <title>Zavarzinia sp. HR-AS.</title>
        <authorList>
            <person name="Lee Y."/>
            <person name="Jeon C.O."/>
        </authorList>
    </citation>
    <scope>NUCLEOTIDE SEQUENCE [LARGE SCALE GENOMIC DNA]</scope>
    <source>
        <strain evidence="2 3">HR-AS</strain>
    </source>
</reference>
<dbReference type="SUPFAM" id="SSF51556">
    <property type="entry name" value="Metallo-dependent hydrolases"/>
    <property type="match status" value="1"/>
</dbReference>
<sequence>MDYDLKIAGGTIVDGTGAPAFPGDVAVKDGVIVAVGVCPGTAARVIDASGAIVTPGFVDLHTHYDGQVSWDADLRPSVNHGVTTAILGNCGVGFAPVRPADHDCLIRLMEGVEDIPGVALAEGLKWNWESFPDYMAAIDFPHTIDFAVMVPHDPLRVYVMGERAVRGEAATPDDVAEMRRLVREAMEAGAFGFATGRSDTHRTSDGLCTPASEATVAELTGIAEALKGLDHGVLQAVSDFDLEKGPEEFEREFDIVETYAATAPDHPTSITLMERPLDPRQWRRIVARAEAAKQKGVTIRLQTAPRAVGVMVGFQCTFHPFMGHPSYKAIAHLPLDERVALLRDPATKARLLAETPDRMAADGSSVPPMVDKFLASVDFVSTMLFRLGESPDYEQPFEKSLYAEAQGRGVAPLEAIYDAMLAEDGRAMLYFPFANYVEFSLDNVLTMMRHPLALAGLSDGGAHVGTVCDASFTTFLLSYWARDRVKGERLGLEKAVNMLTGANAAHGGFTDRGIIAVGKRADLNVIDFDRLALKSPHMVKDLPAGGQRLLQDAVGYRATLVAGVPVIENDRLTGAKPGRLVRMGQAAA</sequence>
<dbReference type="InterPro" id="IPR050378">
    <property type="entry name" value="Metallo-dep_Hydrolases_sf"/>
</dbReference>
<accession>A0A317DZI1</accession>
<dbReference type="Proteomes" id="UP000245461">
    <property type="component" value="Unassembled WGS sequence"/>
</dbReference>
<dbReference type="Pfam" id="PF07969">
    <property type="entry name" value="Amidohydro_3"/>
    <property type="match status" value="1"/>
</dbReference>
<protein>
    <submittedName>
        <fullName evidence="2">Amidohydrolase</fullName>
    </submittedName>
</protein>
<keyword evidence="2" id="KW-0378">Hydrolase</keyword>
<dbReference type="AlphaFoldDB" id="A0A317DZI1"/>
<evidence type="ECO:0000259" key="1">
    <source>
        <dbReference type="Pfam" id="PF07969"/>
    </source>
</evidence>